<comment type="caution">
    <text evidence="3">The sequence shown here is derived from an EMBL/GenBank/DDBJ whole genome shotgun (WGS) entry which is preliminary data.</text>
</comment>
<feature type="transmembrane region" description="Helical" evidence="2">
    <location>
        <begin position="156"/>
        <end position="175"/>
    </location>
</feature>
<keyword evidence="2" id="KW-0472">Membrane</keyword>
<feature type="region of interest" description="Disordered" evidence="1">
    <location>
        <begin position="199"/>
        <end position="219"/>
    </location>
</feature>
<dbReference type="Proteomes" id="UP001499987">
    <property type="component" value="Unassembled WGS sequence"/>
</dbReference>
<gene>
    <name evidence="3" type="ORF">GCM10009663_10760</name>
</gene>
<feature type="transmembrane region" description="Helical" evidence="2">
    <location>
        <begin position="58"/>
        <end position="79"/>
    </location>
</feature>
<sequence>MPDATVRLSRIIDAGTMRQGVPGVGGESGDQRSHVKTLWSVVMDFRDELPVDHRLAQVYRIGAGLCGAMLLVFGCLGLADGLAFFSTDGQSIAGLSSNGLLSLVSIVTAAALITGAVVGGNTASTINMTVGALFVLSGFANLALLDSDANILAFRMPNVLFSFAMGLVIATFGMYGRVSGKLPLDNPYWRHRHPETVAERRPAALSAAAPGRGIGSPTA</sequence>
<keyword evidence="4" id="KW-1185">Reference proteome</keyword>
<evidence type="ECO:0000256" key="1">
    <source>
        <dbReference type="SAM" id="MobiDB-lite"/>
    </source>
</evidence>
<keyword evidence="2" id="KW-0812">Transmembrane</keyword>
<feature type="transmembrane region" description="Helical" evidence="2">
    <location>
        <begin position="99"/>
        <end position="118"/>
    </location>
</feature>
<organism evidence="3 4">
    <name type="scientific">Kitasatospora arboriphila</name>
    <dbReference type="NCBI Taxonomy" id="258052"/>
    <lineage>
        <taxon>Bacteria</taxon>
        <taxon>Bacillati</taxon>
        <taxon>Actinomycetota</taxon>
        <taxon>Actinomycetes</taxon>
        <taxon>Kitasatosporales</taxon>
        <taxon>Streptomycetaceae</taxon>
        <taxon>Kitasatospora</taxon>
    </lineage>
</organism>
<evidence type="ECO:0000313" key="3">
    <source>
        <dbReference type="EMBL" id="GAA1072818.1"/>
    </source>
</evidence>
<evidence type="ECO:0000256" key="2">
    <source>
        <dbReference type="SAM" id="Phobius"/>
    </source>
</evidence>
<proteinExistence type="predicted"/>
<protein>
    <recommendedName>
        <fullName evidence="5">DUF4383 domain-containing protein</fullName>
    </recommendedName>
</protein>
<keyword evidence="2" id="KW-1133">Transmembrane helix</keyword>
<accession>A0ABN1TBG2</accession>
<reference evidence="3 4" key="1">
    <citation type="journal article" date="2019" name="Int. J. Syst. Evol. Microbiol.">
        <title>The Global Catalogue of Microorganisms (GCM) 10K type strain sequencing project: providing services to taxonomists for standard genome sequencing and annotation.</title>
        <authorList>
            <consortium name="The Broad Institute Genomics Platform"/>
            <consortium name="The Broad Institute Genome Sequencing Center for Infectious Disease"/>
            <person name="Wu L."/>
            <person name="Ma J."/>
        </authorList>
    </citation>
    <scope>NUCLEOTIDE SEQUENCE [LARGE SCALE GENOMIC DNA]</scope>
    <source>
        <strain evidence="3 4">JCM 13002</strain>
    </source>
</reference>
<evidence type="ECO:0008006" key="5">
    <source>
        <dbReference type="Google" id="ProtNLM"/>
    </source>
</evidence>
<evidence type="ECO:0000313" key="4">
    <source>
        <dbReference type="Proteomes" id="UP001499987"/>
    </source>
</evidence>
<dbReference type="Pfam" id="PF14325">
    <property type="entry name" value="DUF4383"/>
    <property type="match status" value="1"/>
</dbReference>
<dbReference type="EMBL" id="BAAALD010000006">
    <property type="protein sequence ID" value="GAA1072818.1"/>
    <property type="molecule type" value="Genomic_DNA"/>
</dbReference>
<feature type="transmembrane region" description="Helical" evidence="2">
    <location>
        <begin position="125"/>
        <end position="144"/>
    </location>
</feature>
<name>A0ABN1TBG2_9ACTN</name>